<evidence type="ECO:0000313" key="1">
    <source>
        <dbReference type="EMBL" id="RAV34930.1"/>
    </source>
</evidence>
<dbReference type="OrthoDB" id="4485482at2"/>
<evidence type="ECO:0000313" key="2">
    <source>
        <dbReference type="Proteomes" id="UP000251047"/>
    </source>
</evidence>
<accession>A0A364VE60</accession>
<protein>
    <submittedName>
        <fullName evidence="1">Uncharacterized protein</fullName>
    </submittedName>
</protein>
<sequence>MMAVIPGSSDIPAGAYSAAGLQSLQDVTEQSVKDSVRAQVMPSVNRAKDSLFGNLLNGVFGGFLDVIRGGIPPLWLPSNAYAAAAQIRDGQQDLNDRADLLSPLMDYCSAFAPPDNNGHARFGIGLIPFTSQIGPARNVRIRDDGRFELLDKGLWDIRAHVVPSWTGVTVPNISVSIRVYSPYGDTYETASRLFSEQTSIEKTSNVTSFSLVSSVVVDKPGYIAGVYVDDANNGRGILGGPRFSRFTVQHISRDVVNKTGGEDSTPTPTTTGPE</sequence>
<organism evidence="1 2">
    <name type="scientific">Corynebacterium heidelbergense</name>
    <dbReference type="NCBI Taxonomy" id="2055947"/>
    <lineage>
        <taxon>Bacteria</taxon>
        <taxon>Bacillati</taxon>
        <taxon>Actinomycetota</taxon>
        <taxon>Actinomycetes</taxon>
        <taxon>Mycobacteriales</taxon>
        <taxon>Corynebacteriaceae</taxon>
        <taxon>Corynebacterium</taxon>
    </lineage>
</organism>
<reference evidence="1 2" key="1">
    <citation type="journal article" date="2018" name="Syst. Appl. Microbiol.">
        <title>Corynebacterium heidelbergense sp. nov., isolated from the preen glands of Egyptian geese (Alopochen aegyptiacus).</title>
        <authorList>
            <person name="Braun M.S."/>
            <person name="Wang E."/>
            <person name="Zimmermann S."/>
            <person name="Wink M."/>
        </authorList>
    </citation>
    <scope>NUCLEOTIDE SEQUENCE [LARGE SCALE GENOMIC DNA]</scope>
    <source>
        <strain evidence="1 2">DSM 104638</strain>
    </source>
</reference>
<dbReference type="Proteomes" id="UP000251047">
    <property type="component" value="Unassembled WGS sequence"/>
</dbReference>
<comment type="caution">
    <text evidence="1">The sequence shown here is derived from an EMBL/GenBank/DDBJ whole genome shotgun (WGS) entry which is preliminary data.</text>
</comment>
<name>A0A364VE60_9CORY</name>
<dbReference type="AlphaFoldDB" id="A0A364VE60"/>
<dbReference type="EMBL" id="PHQP01000003">
    <property type="protein sequence ID" value="RAV34930.1"/>
    <property type="molecule type" value="Genomic_DNA"/>
</dbReference>
<gene>
    <name evidence="1" type="ORF">CWC39_00910</name>
</gene>
<dbReference type="RefSeq" id="WP_112768646.1">
    <property type="nucleotide sequence ID" value="NZ_CP063191.1"/>
</dbReference>
<proteinExistence type="predicted"/>